<keyword evidence="1" id="KW-0472">Membrane</keyword>
<evidence type="ECO:0008006" key="4">
    <source>
        <dbReference type="Google" id="ProtNLM"/>
    </source>
</evidence>
<protein>
    <recommendedName>
        <fullName evidence="4">PrgI family protein</fullName>
    </recommendedName>
</protein>
<organism evidence="2 3">
    <name type="scientific">Fructobacillus evanidus</name>
    <dbReference type="NCBI Taxonomy" id="3064281"/>
    <lineage>
        <taxon>Bacteria</taxon>
        <taxon>Bacillati</taxon>
        <taxon>Bacillota</taxon>
        <taxon>Bacilli</taxon>
        <taxon>Lactobacillales</taxon>
        <taxon>Lactobacillaceae</taxon>
        <taxon>Fructobacillus</taxon>
    </lineage>
</organism>
<gene>
    <name evidence="2" type="ORF">R55214_HHFBAMCI_01041</name>
</gene>
<dbReference type="RefSeq" id="WP_338343775.1">
    <property type="nucleotide sequence ID" value="NZ_CAUZLH010000003.1"/>
</dbReference>
<dbReference type="Proteomes" id="UP001314166">
    <property type="component" value="Unassembled WGS sequence"/>
</dbReference>
<feature type="transmembrane region" description="Helical" evidence="1">
    <location>
        <begin position="53"/>
        <end position="72"/>
    </location>
</feature>
<evidence type="ECO:0000313" key="2">
    <source>
        <dbReference type="EMBL" id="CAK1245741.1"/>
    </source>
</evidence>
<keyword evidence="1" id="KW-0812">Transmembrane</keyword>
<reference evidence="2 3" key="1">
    <citation type="submission" date="2023-10" db="EMBL/GenBank/DDBJ databases">
        <authorList>
            <person name="Botero Cardona J."/>
        </authorList>
    </citation>
    <scope>NUCLEOTIDE SEQUENCE [LARGE SCALE GENOMIC DNA]</scope>
    <source>
        <strain evidence="2 3">R-55214</strain>
    </source>
</reference>
<comment type="caution">
    <text evidence="2">The sequence shown here is derived from an EMBL/GenBank/DDBJ whole genome shotgun (WGS) entry which is preliminary data.</text>
</comment>
<accession>A0ABM9MWS6</accession>
<feature type="transmembrane region" description="Helical" evidence="1">
    <location>
        <begin position="29"/>
        <end position="47"/>
    </location>
</feature>
<sequence>MASSEFYTDLSKWEPTIGRGLFTRKQGGLILKMVPGALLSTGAFILIPGWYGWVLTIVLVCTTLIPFLLRFFDYDRTLKRSMTFYLTEKKRTYQKIGKE</sequence>
<keyword evidence="1" id="KW-1133">Transmembrane helix</keyword>
<evidence type="ECO:0000256" key="1">
    <source>
        <dbReference type="SAM" id="Phobius"/>
    </source>
</evidence>
<name>A0ABM9MWS6_9LACO</name>
<keyword evidence="3" id="KW-1185">Reference proteome</keyword>
<proteinExistence type="predicted"/>
<evidence type="ECO:0000313" key="3">
    <source>
        <dbReference type="Proteomes" id="UP001314166"/>
    </source>
</evidence>
<dbReference type="EMBL" id="CAUZMB010000006">
    <property type="protein sequence ID" value="CAK1245741.1"/>
    <property type="molecule type" value="Genomic_DNA"/>
</dbReference>